<dbReference type="CDD" id="cd22271">
    <property type="entry name" value="DPBB_EXP_N-like"/>
    <property type="match status" value="1"/>
</dbReference>
<dbReference type="PANTHER" id="PTHR31836">
    <property type="match status" value="1"/>
</dbReference>
<dbReference type="InterPro" id="IPR009009">
    <property type="entry name" value="RlpA-like_DPBB"/>
</dbReference>
<reference evidence="3" key="3">
    <citation type="submission" date="2011-03" db="EMBL/GenBank/DDBJ databases">
        <title>Annotation of Magnaporthe poae ATCC 64411.</title>
        <authorList>
            <person name="Ma L.-J."/>
            <person name="Dead R."/>
            <person name="Young S.K."/>
            <person name="Zeng Q."/>
            <person name="Gargeya S."/>
            <person name="Fitzgerald M."/>
            <person name="Haas B."/>
            <person name="Abouelleil A."/>
            <person name="Alvarado L."/>
            <person name="Arachchi H.M."/>
            <person name="Berlin A."/>
            <person name="Brown A."/>
            <person name="Chapman S.B."/>
            <person name="Chen Z."/>
            <person name="Dunbar C."/>
            <person name="Freedman E."/>
            <person name="Gearin G."/>
            <person name="Gellesch M."/>
            <person name="Goldberg J."/>
            <person name="Griggs A."/>
            <person name="Gujja S."/>
            <person name="Heiman D."/>
            <person name="Howarth C."/>
            <person name="Larson L."/>
            <person name="Lui A."/>
            <person name="MacDonald P.J.P."/>
            <person name="Mehta T."/>
            <person name="Montmayeur A."/>
            <person name="Murphy C."/>
            <person name="Neiman D."/>
            <person name="Pearson M."/>
            <person name="Priest M."/>
            <person name="Roberts A."/>
            <person name="Saif S."/>
            <person name="Shea T."/>
            <person name="Shenoy N."/>
            <person name="Sisk P."/>
            <person name="Stolte C."/>
            <person name="Sykes S."/>
            <person name="Yandava C."/>
            <person name="Wortman J."/>
            <person name="Nusbaum C."/>
            <person name="Birren B."/>
        </authorList>
    </citation>
    <scope>NUCLEOTIDE SEQUENCE</scope>
    <source>
        <strain evidence="3">ATCC 64411</strain>
    </source>
</reference>
<dbReference type="OrthoDB" id="406505at2759"/>
<name>A0A0C4DNM7_MAGP6</name>
<dbReference type="EMBL" id="ADBL01000341">
    <property type="status" value="NOT_ANNOTATED_CDS"/>
    <property type="molecule type" value="Genomic_DNA"/>
</dbReference>
<dbReference type="InterPro" id="IPR007112">
    <property type="entry name" value="Expansin/allergen_DPBB_dom"/>
</dbReference>
<evidence type="ECO:0000313" key="5">
    <source>
        <dbReference type="Proteomes" id="UP000011715"/>
    </source>
</evidence>
<dbReference type="OMA" id="DYNHFVS"/>
<dbReference type="STRING" id="644358.A0A0C4DNM7"/>
<evidence type="ECO:0000259" key="2">
    <source>
        <dbReference type="PROSITE" id="PS50842"/>
    </source>
</evidence>
<dbReference type="InterPro" id="IPR049818">
    <property type="entry name" value="Expansin_EXLX1-like"/>
</dbReference>
<dbReference type="NCBIfam" id="NF041144">
    <property type="entry name" value="expansin_EXLX1"/>
    <property type="match status" value="1"/>
</dbReference>
<dbReference type="eggNOG" id="ENOG502S9P9">
    <property type="taxonomic scope" value="Eukaryota"/>
</dbReference>
<dbReference type="InterPro" id="IPR036908">
    <property type="entry name" value="RlpA-like_sf"/>
</dbReference>
<dbReference type="Pfam" id="PF03330">
    <property type="entry name" value="DPBB_1"/>
    <property type="match status" value="1"/>
</dbReference>
<dbReference type="Proteomes" id="UP000011715">
    <property type="component" value="Unassembled WGS sequence"/>
</dbReference>
<proteinExistence type="predicted"/>
<evidence type="ECO:0000256" key="1">
    <source>
        <dbReference type="ARBA" id="ARBA00022729"/>
    </source>
</evidence>
<dbReference type="Gene3D" id="2.40.40.10">
    <property type="entry name" value="RlpA-like domain"/>
    <property type="match status" value="1"/>
</dbReference>
<organism evidence="4 5">
    <name type="scientific">Magnaporthiopsis poae (strain ATCC 64411 / 73-15)</name>
    <name type="common">Kentucky bluegrass fungus</name>
    <name type="synonym">Magnaporthe poae</name>
    <dbReference type="NCBI Taxonomy" id="644358"/>
    <lineage>
        <taxon>Eukaryota</taxon>
        <taxon>Fungi</taxon>
        <taxon>Dikarya</taxon>
        <taxon>Ascomycota</taxon>
        <taxon>Pezizomycotina</taxon>
        <taxon>Sordariomycetes</taxon>
        <taxon>Sordariomycetidae</taxon>
        <taxon>Magnaporthales</taxon>
        <taxon>Magnaporthaceae</taxon>
        <taxon>Magnaporthiopsis</taxon>
    </lineage>
</organism>
<dbReference type="SUPFAM" id="SSF49590">
    <property type="entry name" value="PHL pollen allergen"/>
    <property type="match status" value="1"/>
</dbReference>
<keyword evidence="5" id="KW-1185">Reference proteome</keyword>
<dbReference type="PROSITE" id="PS50842">
    <property type="entry name" value="EXPANSIN_EG45"/>
    <property type="match status" value="1"/>
</dbReference>
<accession>A0A0C4DNM7</accession>
<evidence type="ECO:0000313" key="4">
    <source>
        <dbReference type="EnsemblFungi" id="MAPG_01419T0"/>
    </source>
</evidence>
<dbReference type="InterPro" id="IPR051477">
    <property type="entry name" value="Expansin_CellWall"/>
</dbReference>
<dbReference type="AlphaFoldDB" id="A0A0C4DNM7"/>
<gene>
    <name evidence="3" type="ORF">MAPG_01419</name>
</gene>
<dbReference type="PANTHER" id="PTHR31836:SF21">
    <property type="entry name" value="EXPANSIN-LIKE PROTEIN 7"/>
    <property type="match status" value="1"/>
</dbReference>
<reference evidence="3" key="2">
    <citation type="submission" date="2010-05" db="EMBL/GenBank/DDBJ databases">
        <title>The Genome Sequence of Magnaporthe poae strain ATCC 64411.</title>
        <authorList>
            <consortium name="The Broad Institute Genome Sequencing Platform"/>
            <consortium name="Broad Institute Genome Sequencing Center for Infectious Disease"/>
            <person name="Ma L.-J."/>
            <person name="Dead R."/>
            <person name="Young S."/>
            <person name="Zeng Q."/>
            <person name="Koehrsen M."/>
            <person name="Alvarado L."/>
            <person name="Berlin A."/>
            <person name="Chapman S.B."/>
            <person name="Chen Z."/>
            <person name="Freedman E."/>
            <person name="Gellesch M."/>
            <person name="Goldberg J."/>
            <person name="Griggs A."/>
            <person name="Gujja S."/>
            <person name="Heilman E.R."/>
            <person name="Heiman D."/>
            <person name="Hepburn T."/>
            <person name="Howarth C."/>
            <person name="Jen D."/>
            <person name="Larson L."/>
            <person name="Mehta T."/>
            <person name="Neiman D."/>
            <person name="Pearson M."/>
            <person name="Roberts A."/>
            <person name="Saif S."/>
            <person name="Shea T."/>
            <person name="Shenoy N."/>
            <person name="Sisk P."/>
            <person name="Stolte C."/>
            <person name="Sykes S."/>
            <person name="Walk T."/>
            <person name="White J."/>
            <person name="Yandava C."/>
            <person name="Haas B."/>
            <person name="Nusbaum C."/>
            <person name="Birren B."/>
        </authorList>
    </citation>
    <scope>NUCLEOTIDE SEQUENCE</scope>
    <source>
        <strain evidence="3">ATCC 64411</strain>
    </source>
</reference>
<keyword evidence="1" id="KW-0732">Signal</keyword>
<dbReference type="VEuPathDB" id="FungiDB:MAPG_01419"/>
<evidence type="ECO:0000313" key="3">
    <source>
        <dbReference type="EMBL" id="KLU82346.1"/>
    </source>
</evidence>
<reference evidence="4" key="4">
    <citation type="journal article" date="2015" name="G3 (Bethesda)">
        <title>Genome sequences of three phytopathogenic species of the Magnaporthaceae family of fungi.</title>
        <authorList>
            <person name="Okagaki L.H."/>
            <person name="Nunes C.C."/>
            <person name="Sailsbery J."/>
            <person name="Clay B."/>
            <person name="Brown D."/>
            <person name="John T."/>
            <person name="Oh Y."/>
            <person name="Young N."/>
            <person name="Fitzgerald M."/>
            <person name="Haas B.J."/>
            <person name="Zeng Q."/>
            <person name="Young S."/>
            <person name="Adiconis X."/>
            <person name="Fan L."/>
            <person name="Levin J.Z."/>
            <person name="Mitchell T.K."/>
            <person name="Okubara P.A."/>
            <person name="Farman M.L."/>
            <person name="Kohn L.M."/>
            <person name="Birren B."/>
            <person name="Ma L.-J."/>
            <person name="Dean R.A."/>
        </authorList>
    </citation>
    <scope>NUCLEOTIDE SEQUENCE</scope>
    <source>
        <strain evidence="4">ATCC 64411 / 73-15</strain>
    </source>
</reference>
<dbReference type="SUPFAM" id="SSF50685">
    <property type="entry name" value="Barwin-like endoglucanases"/>
    <property type="match status" value="1"/>
</dbReference>
<reference evidence="5" key="1">
    <citation type="submission" date="2010-05" db="EMBL/GenBank/DDBJ databases">
        <title>The genome sequence of Magnaporthe poae strain ATCC 64411.</title>
        <authorList>
            <person name="Ma L.-J."/>
            <person name="Dead R."/>
            <person name="Young S."/>
            <person name="Zeng Q."/>
            <person name="Koehrsen M."/>
            <person name="Alvarado L."/>
            <person name="Berlin A."/>
            <person name="Chapman S.B."/>
            <person name="Chen Z."/>
            <person name="Freedman E."/>
            <person name="Gellesch M."/>
            <person name="Goldberg J."/>
            <person name="Griggs A."/>
            <person name="Gujja S."/>
            <person name="Heilman E.R."/>
            <person name="Heiman D."/>
            <person name="Hepburn T."/>
            <person name="Howarth C."/>
            <person name="Jen D."/>
            <person name="Larson L."/>
            <person name="Mehta T."/>
            <person name="Neiman D."/>
            <person name="Pearson M."/>
            <person name="Roberts A."/>
            <person name="Saif S."/>
            <person name="Shea T."/>
            <person name="Shenoy N."/>
            <person name="Sisk P."/>
            <person name="Stolte C."/>
            <person name="Sykes S."/>
            <person name="Walk T."/>
            <person name="White J."/>
            <person name="Yandava C."/>
            <person name="Haas B."/>
            <person name="Nusbaum C."/>
            <person name="Birren B."/>
        </authorList>
    </citation>
    <scope>NUCLEOTIDE SEQUENCE [LARGE SCALE GENOMIC DNA]</scope>
    <source>
        <strain evidence="5">ATCC 64411 / 73-15</strain>
    </source>
</reference>
<protein>
    <recommendedName>
        <fullName evidence="2">Expansin-like EG45 domain-containing protein</fullName>
    </recommendedName>
</protein>
<dbReference type="InterPro" id="IPR036749">
    <property type="entry name" value="Expansin_CBD_sf"/>
</dbReference>
<dbReference type="EnsemblFungi" id="MAPG_01419T0">
    <property type="protein sequence ID" value="MAPG_01419T0"/>
    <property type="gene ID" value="MAPG_01419"/>
</dbReference>
<dbReference type="Gene3D" id="2.60.40.760">
    <property type="entry name" value="Expansin, cellulose-binding-like domain"/>
    <property type="match status" value="1"/>
</dbReference>
<sequence length="222" mass="23823">MRISSPTARLVAALSALHPTRVFAIPGDATFTDGKLASGTCSFSNYSFPPGIYGSGLGPANWAGGSKCGACLQVKGPRGSTKVMIVDSCPSCSGSRLNLFSDAFKQIGDPKDGIVPINYEPVSCGIAKPLRLRNKSGTSKWYFSVQVLDANYPITALDVSTDNGQSWQPTIRKEYNYFEREKSAGFEKDFVHVRISCSNNRQVIVPNVSAANEAKTEAPVNC</sequence>
<dbReference type="EMBL" id="GL876966">
    <property type="protein sequence ID" value="KLU82346.1"/>
    <property type="molecule type" value="Genomic_DNA"/>
</dbReference>
<feature type="domain" description="Expansin-like EG45" evidence="2">
    <location>
        <begin position="38"/>
        <end position="124"/>
    </location>
</feature>
<reference evidence="4" key="5">
    <citation type="submission" date="2015-06" db="UniProtKB">
        <authorList>
            <consortium name="EnsemblFungi"/>
        </authorList>
    </citation>
    <scope>IDENTIFICATION</scope>
    <source>
        <strain evidence="4">ATCC 64411</strain>
    </source>
</reference>